<organism evidence="2 3">
    <name type="scientific">Pinctada imbricata</name>
    <name type="common">Atlantic pearl-oyster</name>
    <name type="synonym">Pinctada martensii</name>
    <dbReference type="NCBI Taxonomy" id="66713"/>
    <lineage>
        <taxon>Eukaryota</taxon>
        <taxon>Metazoa</taxon>
        <taxon>Spiralia</taxon>
        <taxon>Lophotrochozoa</taxon>
        <taxon>Mollusca</taxon>
        <taxon>Bivalvia</taxon>
        <taxon>Autobranchia</taxon>
        <taxon>Pteriomorphia</taxon>
        <taxon>Pterioida</taxon>
        <taxon>Pterioidea</taxon>
        <taxon>Pteriidae</taxon>
        <taxon>Pinctada</taxon>
    </lineage>
</organism>
<name>A0AA88XWY8_PINIB</name>
<dbReference type="PROSITE" id="PS50853">
    <property type="entry name" value="FN3"/>
    <property type="match status" value="2"/>
</dbReference>
<proteinExistence type="predicted"/>
<dbReference type="PANTHER" id="PTHR16897:SF2">
    <property type="entry name" value="OS03G0226600 PROTEIN"/>
    <property type="match status" value="1"/>
</dbReference>
<sequence length="832" mass="92572">MLGNLPNKDIKRYEWSFGLYGLPVGSGVFETDEPIWYDNGLDTSVIHCLVGDRFLSHNHKYVGYIRVWFTYTDYAEYSSAPMAVDSTPPSVRRGKFIQDSDAACSRDFEFQTTTDSITACWQNVFSDAQSGITKYTVFIGTQPGGDDFVLPQEVGLDNEKTFTKTLELGTKYFITVEAENGVGMITAHSSDGFVVDNEKPVIGVVYTTDKFHDITWSSSTSDLSVSWLGFMDRHSYIRNYMVAVAIFDNARTIVNGGFVDVDIRNTHHFTNLNLQTGNRYVVLVKAVDAAGIESDVAESIPFTIDAMEPTVFTCSSETQIIDDDIIINRTLNWTKADIEFERNTYYRLHITVNGQFSEEEPILKMNKTSQNIPFITTADGSSIGEFNFHPLEDEAYSITLIGDNICQHGGCVVNISLFKCEQKLDVISNGVRLTQIAPHRISVESRVHDTESGIRSLYVGVGTSKGGFQVRPLSVATSLNHLTVDVDLPHGSPLYCTVLAENHAGLRKSFSTDDALILDHTPPRISNPQSIVIYDGPGTNGKYLVTVKLSWEVTDNESKIKTCACAFGTEKGLTNLQEKIDSTGTHLGCSSKSLDVNHGTKVYPSIFCVNKAELENAVYVQPITASFKKPNFTSSSVSFAVNNVKRSDQSHVQTYKSSLHFYWDFFHDISGIRSYSCRITSGQSVISNWTNVGGHNYISYEDLNLVNGNQYTAEVIATNIGGHNSDVITAEIDINEIIPVLTGNVTEIQHTSNPGVMSISWKNVFDLDLTLLPRFIVTIGTMEGYSDVIRSIHTDKYEVEISYPNTVYKLYIVLRCQYVTGTRAVFREEKTL</sequence>
<dbReference type="Proteomes" id="UP001186944">
    <property type="component" value="Unassembled WGS sequence"/>
</dbReference>
<accession>A0AA88XWY8</accession>
<reference evidence="2" key="1">
    <citation type="submission" date="2019-08" db="EMBL/GenBank/DDBJ databases">
        <title>The improved chromosome-level genome for the pearl oyster Pinctada fucata martensii using PacBio sequencing and Hi-C.</title>
        <authorList>
            <person name="Zheng Z."/>
        </authorList>
    </citation>
    <scope>NUCLEOTIDE SEQUENCE</scope>
    <source>
        <strain evidence="2">ZZ-2019</strain>
        <tissue evidence="2">Adductor muscle</tissue>
    </source>
</reference>
<dbReference type="InterPro" id="IPR013783">
    <property type="entry name" value="Ig-like_fold"/>
</dbReference>
<evidence type="ECO:0000313" key="3">
    <source>
        <dbReference type="Proteomes" id="UP001186944"/>
    </source>
</evidence>
<dbReference type="EMBL" id="VSWD01000009">
    <property type="protein sequence ID" value="KAK3094006.1"/>
    <property type="molecule type" value="Genomic_DNA"/>
</dbReference>
<feature type="domain" description="Fibronectin type-III" evidence="1">
    <location>
        <begin position="207"/>
        <end position="309"/>
    </location>
</feature>
<comment type="caution">
    <text evidence="2">The sequence shown here is derived from an EMBL/GenBank/DDBJ whole genome shotgun (WGS) entry which is preliminary data.</text>
</comment>
<dbReference type="Gene3D" id="2.60.40.10">
    <property type="entry name" value="Immunoglobulins"/>
    <property type="match status" value="2"/>
</dbReference>
<keyword evidence="3" id="KW-1185">Reference proteome</keyword>
<dbReference type="InterPro" id="IPR036116">
    <property type="entry name" value="FN3_sf"/>
</dbReference>
<feature type="domain" description="Fibronectin type-III" evidence="1">
    <location>
        <begin position="104"/>
        <end position="200"/>
    </location>
</feature>
<gene>
    <name evidence="2" type="ORF">FSP39_022824</name>
</gene>
<evidence type="ECO:0000313" key="2">
    <source>
        <dbReference type="EMBL" id="KAK3094006.1"/>
    </source>
</evidence>
<protein>
    <recommendedName>
        <fullName evidence="1">Fibronectin type-III domain-containing protein</fullName>
    </recommendedName>
</protein>
<dbReference type="SMART" id="SM00060">
    <property type="entry name" value="FN3"/>
    <property type="match status" value="3"/>
</dbReference>
<dbReference type="AlphaFoldDB" id="A0AA88XWY8"/>
<dbReference type="SUPFAM" id="SSF49265">
    <property type="entry name" value="Fibronectin type III"/>
    <property type="match status" value="2"/>
</dbReference>
<dbReference type="CDD" id="cd00063">
    <property type="entry name" value="FN3"/>
    <property type="match status" value="1"/>
</dbReference>
<evidence type="ECO:0000259" key="1">
    <source>
        <dbReference type="PROSITE" id="PS50853"/>
    </source>
</evidence>
<dbReference type="PANTHER" id="PTHR16897">
    <property type="entry name" value="OS10G0105400 PROTEIN"/>
    <property type="match status" value="1"/>
</dbReference>
<dbReference type="InterPro" id="IPR003961">
    <property type="entry name" value="FN3_dom"/>
</dbReference>